<feature type="binding site" evidence="4">
    <location>
        <position position="439"/>
    </location>
    <ligand>
        <name>GTP</name>
        <dbReference type="ChEBI" id="CHEBI:37565"/>
    </ligand>
</feature>
<dbReference type="PRINTS" id="PR00318">
    <property type="entry name" value="GPROTEINA"/>
</dbReference>
<dbReference type="PANTHER" id="PTHR10218">
    <property type="entry name" value="GTP-BINDING PROTEIN ALPHA SUBUNIT"/>
    <property type="match status" value="1"/>
</dbReference>
<sequence>MIPLKKPSKSTRSSHWPPSPPKNETEEQRAERIRLAALAKRHSDSIDREIERERELRKGVICAKILLLGQAESGKSTVLKNFQLHFAPKAFAAEAEAWRPIIHLNLVRSVNFVLNFLSSRFPGLRDANPELHSNTELTFSDELRMLCARLVPLRQVEESLIKAVSTSESMPADVSKAQIYNPARASEVAIPSGTGWRKIHALKRYSSESKSRASNENPESRQNRCILGALGADISSLWRNTTIRRCLKSAEVRLEDQPGFFLDDVTRLTEDNYIPTTEDILKARVTTIGPEEHVIRSERNSETARDWIIYDLGGCRSHRAAWAQFFDDVNIVIFLAPISAFDQVLAEDESVNRLSDSISIWEEICKNKVLKQVEFVLFLNKCDIFESKIKSGVQFAQYHPAYTGKNEPESIAHYILRRFYAINKKHSRRRAIHPHLTRAVDIRATSKVITTIQEKILIKLLEMNSFI</sequence>
<dbReference type="EMBL" id="ML213594">
    <property type="protein sequence ID" value="TFK41558.1"/>
    <property type="molecule type" value="Genomic_DNA"/>
</dbReference>
<dbReference type="GO" id="GO:0005525">
    <property type="term" value="F:GTP binding"/>
    <property type="evidence" value="ECO:0007669"/>
    <property type="project" value="UniProtKB-KW"/>
</dbReference>
<accession>A0A5C3MCH7</accession>
<feature type="region of interest" description="Disordered" evidence="6">
    <location>
        <begin position="1"/>
        <end position="30"/>
    </location>
</feature>
<evidence type="ECO:0000256" key="1">
    <source>
        <dbReference type="ARBA" id="ARBA00022741"/>
    </source>
</evidence>
<dbReference type="InterPro" id="IPR011025">
    <property type="entry name" value="GproteinA_insert"/>
</dbReference>
<keyword evidence="5" id="KW-0479">Metal-binding</keyword>
<dbReference type="SUPFAM" id="SSF52540">
    <property type="entry name" value="P-loop containing nucleoside triphosphate hydrolases"/>
    <property type="match status" value="1"/>
</dbReference>
<dbReference type="GO" id="GO:0001664">
    <property type="term" value="F:G protein-coupled receptor binding"/>
    <property type="evidence" value="ECO:0007669"/>
    <property type="project" value="TreeGrafter"/>
</dbReference>
<organism evidence="7 8">
    <name type="scientific">Crucibulum laeve</name>
    <dbReference type="NCBI Taxonomy" id="68775"/>
    <lineage>
        <taxon>Eukaryota</taxon>
        <taxon>Fungi</taxon>
        <taxon>Dikarya</taxon>
        <taxon>Basidiomycota</taxon>
        <taxon>Agaricomycotina</taxon>
        <taxon>Agaricomycetes</taxon>
        <taxon>Agaricomycetidae</taxon>
        <taxon>Agaricales</taxon>
        <taxon>Agaricineae</taxon>
        <taxon>Nidulariaceae</taxon>
        <taxon>Crucibulum</taxon>
    </lineage>
</organism>
<evidence type="ECO:0000256" key="5">
    <source>
        <dbReference type="PIRSR" id="PIRSR601019-2"/>
    </source>
</evidence>
<gene>
    <name evidence="7" type="ORF">BDQ12DRAFT_678178</name>
</gene>
<evidence type="ECO:0000256" key="6">
    <source>
        <dbReference type="SAM" id="MobiDB-lite"/>
    </source>
</evidence>
<keyword evidence="5" id="KW-0460">Magnesium</keyword>
<evidence type="ECO:0000256" key="3">
    <source>
        <dbReference type="ARBA" id="ARBA00023224"/>
    </source>
</evidence>
<keyword evidence="2 4" id="KW-0342">GTP-binding</keyword>
<dbReference type="Proteomes" id="UP000308652">
    <property type="component" value="Unassembled WGS sequence"/>
</dbReference>
<proteinExistence type="predicted"/>
<feature type="binding site" evidence="5">
    <location>
        <position position="287"/>
    </location>
    <ligand>
        <name>Mg(2+)</name>
        <dbReference type="ChEBI" id="CHEBI:18420"/>
    </ligand>
</feature>
<dbReference type="InterPro" id="IPR001019">
    <property type="entry name" value="Gprotein_alpha_su"/>
</dbReference>
<dbReference type="GO" id="GO:0005737">
    <property type="term" value="C:cytoplasm"/>
    <property type="evidence" value="ECO:0007669"/>
    <property type="project" value="TreeGrafter"/>
</dbReference>
<evidence type="ECO:0000256" key="4">
    <source>
        <dbReference type="PIRSR" id="PIRSR601019-1"/>
    </source>
</evidence>
<dbReference type="SMART" id="SM00275">
    <property type="entry name" value="G_alpha"/>
    <property type="match status" value="1"/>
</dbReference>
<keyword evidence="1 4" id="KW-0547">Nucleotide-binding</keyword>
<evidence type="ECO:0000313" key="7">
    <source>
        <dbReference type="EMBL" id="TFK41558.1"/>
    </source>
</evidence>
<evidence type="ECO:0000256" key="2">
    <source>
        <dbReference type="ARBA" id="ARBA00023134"/>
    </source>
</evidence>
<feature type="binding site" evidence="4">
    <location>
        <begin position="380"/>
        <end position="383"/>
    </location>
    <ligand>
        <name>GTP</name>
        <dbReference type="ChEBI" id="CHEBI:37565"/>
    </ligand>
</feature>
<dbReference type="FunFam" id="3.40.50.300:FF:000720">
    <property type="entry name" value="Guanine nucleotide-binding protein G(k) subunit alpha"/>
    <property type="match status" value="1"/>
</dbReference>
<keyword evidence="3" id="KW-0807">Transducer</keyword>
<dbReference type="SUPFAM" id="SSF47895">
    <property type="entry name" value="Transducin (alpha subunit), insertion domain"/>
    <property type="match status" value="1"/>
</dbReference>
<dbReference type="GO" id="GO:0003924">
    <property type="term" value="F:GTPase activity"/>
    <property type="evidence" value="ECO:0007669"/>
    <property type="project" value="InterPro"/>
</dbReference>
<dbReference type="InterPro" id="IPR027417">
    <property type="entry name" value="P-loop_NTPase"/>
</dbReference>
<evidence type="ECO:0000313" key="8">
    <source>
        <dbReference type="Proteomes" id="UP000308652"/>
    </source>
</evidence>
<dbReference type="Gene3D" id="3.40.50.300">
    <property type="entry name" value="P-loop containing nucleotide triphosphate hydrolases"/>
    <property type="match status" value="2"/>
</dbReference>
<dbReference type="GO" id="GO:0046872">
    <property type="term" value="F:metal ion binding"/>
    <property type="evidence" value="ECO:0007669"/>
    <property type="project" value="UniProtKB-KW"/>
</dbReference>
<dbReference type="Gene3D" id="1.10.400.10">
    <property type="entry name" value="GI Alpha 1, domain 2-like"/>
    <property type="match status" value="2"/>
</dbReference>
<keyword evidence="8" id="KW-1185">Reference proteome</keyword>
<dbReference type="STRING" id="68775.A0A5C3MCH7"/>
<dbReference type="Pfam" id="PF00503">
    <property type="entry name" value="G-alpha"/>
    <property type="match status" value="1"/>
</dbReference>
<reference evidence="7 8" key="1">
    <citation type="journal article" date="2019" name="Nat. Ecol. Evol.">
        <title>Megaphylogeny resolves global patterns of mushroom evolution.</title>
        <authorList>
            <person name="Varga T."/>
            <person name="Krizsan K."/>
            <person name="Foldi C."/>
            <person name="Dima B."/>
            <person name="Sanchez-Garcia M."/>
            <person name="Sanchez-Ramirez S."/>
            <person name="Szollosi G.J."/>
            <person name="Szarkandi J.G."/>
            <person name="Papp V."/>
            <person name="Albert L."/>
            <person name="Andreopoulos W."/>
            <person name="Angelini C."/>
            <person name="Antonin V."/>
            <person name="Barry K.W."/>
            <person name="Bougher N.L."/>
            <person name="Buchanan P."/>
            <person name="Buyck B."/>
            <person name="Bense V."/>
            <person name="Catcheside P."/>
            <person name="Chovatia M."/>
            <person name="Cooper J."/>
            <person name="Damon W."/>
            <person name="Desjardin D."/>
            <person name="Finy P."/>
            <person name="Geml J."/>
            <person name="Haridas S."/>
            <person name="Hughes K."/>
            <person name="Justo A."/>
            <person name="Karasinski D."/>
            <person name="Kautmanova I."/>
            <person name="Kiss B."/>
            <person name="Kocsube S."/>
            <person name="Kotiranta H."/>
            <person name="LaButti K.M."/>
            <person name="Lechner B.E."/>
            <person name="Liimatainen K."/>
            <person name="Lipzen A."/>
            <person name="Lukacs Z."/>
            <person name="Mihaltcheva S."/>
            <person name="Morgado L.N."/>
            <person name="Niskanen T."/>
            <person name="Noordeloos M.E."/>
            <person name="Ohm R.A."/>
            <person name="Ortiz-Santana B."/>
            <person name="Ovrebo C."/>
            <person name="Racz N."/>
            <person name="Riley R."/>
            <person name="Savchenko A."/>
            <person name="Shiryaev A."/>
            <person name="Soop K."/>
            <person name="Spirin V."/>
            <person name="Szebenyi C."/>
            <person name="Tomsovsky M."/>
            <person name="Tulloss R.E."/>
            <person name="Uehling J."/>
            <person name="Grigoriev I.V."/>
            <person name="Vagvolgyi C."/>
            <person name="Papp T."/>
            <person name="Martin F.M."/>
            <person name="Miettinen O."/>
            <person name="Hibbett D.S."/>
            <person name="Nagy L.G."/>
        </authorList>
    </citation>
    <scope>NUCLEOTIDE SEQUENCE [LARGE SCALE GENOMIC DNA]</scope>
    <source>
        <strain evidence="7 8">CBS 166.37</strain>
    </source>
</reference>
<protein>
    <submittedName>
        <fullName evidence="7">Guanine nucleotide binding protein, alpha subunit</fullName>
    </submittedName>
</protein>
<dbReference type="PANTHER" id="PTHR10218:SF360">
    <property type="entry name" value="GUANINE NUCLEOTIDE-BINDING PROTEIN SUBUNIT ALPHA HOMOLOG"/>
    <property type="match status" value="1"/>
</dbReference>
<dbReference type="AlphaFoldDB" id="A0A5C3MCH7"/>
<dbReference type="PROSITE" id="PS51882">
    <property type="entry name" value="G_ALPHA"/>
    <property type="match status" value="1"/>
</dbReference>
<dbReference type="GO" id="GO:0005834">
    <property type="term" value="C:heterotrimeric G-protein complex"/>
    <property type="evidence" value="ECO:0007669"/>
    <property type="project" value="TreeGrafter"/>
</dbReference>
<dbReference type="OrthoDB" id="5817230at2759"/>
<feature type="binding site" evidence="4">
    <location>
        <begin position="281"/>
        <end position="287"/>
    </location>
    <ligand>
        <name>GTP</name>
        <dbReference type="ChEBI" id="CHEBI:37565"/>
    </ligand>
</feature>
<dbReference type="GO" id="GO:0031683">
    <property type="term" value="F:G-protein beta/gamma-subunit complex binding"/>
    <property type="evidence" value="ECO:0007669"/>
    <property type="project" value="InterPro"/>
</dbReference>
<dbReference type="GO" id="GO:0007188">
    <property type="term" value="P:adenylate cyclase-modulating G protein-coupled receptor signaling pathway"/>
    <property type="evidence" value="ECO:0007669"/>
    <property type="project" value="TreeGrafter"/>
</dbReference>
<name>A0A5C3MCH7_9AGAR</name>